<name>A0ABR3J2S9_9AGAR</name>
<keyword evidence="1" id="KW-0732">Signal</keyword>
<feature type="domain" description="GH16" evidence="2">
    <location>
        <begin position="24"/>
        <end position="294"/>
    </location>
</feature>
<dbReference type="PROSITE" id="PS51762">
    <property type="entry name" value="GH16_2"/>
    <property type="match status" value="1"/>
</dbReference>
<proteinExistence type="predicted"/>
<comment type="caution">
    <text evidence="3">The sequence shown here is derived from an EMBL/GenBank/DDBJ whole genome shotgun (WGS) entry which is preliminary data.</text>
</comment>
<evidence type="ECO:0000313" key="3">
    <source>
        <dbReference type="EMBL" id="KAL0949940.1"/>
    </source>
</evidence>
<evidence type="ECO:0000259" key="2">
    <source>
        <dbReference type="PROSITE" id="PS51762"/>
    </source>
</evidence>
<organism evidence="3 4">
    <name type="scientific">Hohenbuehelia grisea</name>
    <dbReference type="NCBI Taxonomy" id="104357"/>
    <lineage>
        <taxon>Eukaryota</taxon>
        <taxon>Fungi</taxon>
        <taxon>Dikarya</taxon>
        <taxon>Basidiomycota</taxon>
        <taxon>Agaricomycotina</taxon>
        <taxon>Agaricomycetes</taxon>
        <taxon>Agaricomycetidae</taxon>
        <taxon>Agaricales</taxon>
        <taxon>Pleurotineae</taxon>
        <taxon>Pleurotaceae</taxon>
        <taxon>Hohenbuehelia</taxon>
    </lineage>
</organism>
<sequence>MKSSVSTVLRASLLTASTLFALAPSAQGASYSLSDNVVGAGFFDAFNFQAIGDPTHGRVNYVDQATARAQNLTFGSGNTFILRADHTTTLSPGGPGRNSVRIRTNKAYTTHVAVFDIRHMPQACGTWPAVWETKESNWPNGGEIDILEGVNDHGPNQATLHTSSGCTMPASRAQSGNALQNDCNVAVNGNAGCGVQVPSGNSYGPAFNANGGGWYAVERTNSFIKVWFWARNDGSVPSAVRSGASSVNTDSWGTPVAFFPNTQCDLASHFQENNIIINLTFCGDWAGAVFASQGCPGTCEDFVNNPANFANAFFDFAAMRVYT</sequence>
<dbReference type="Pfam" id="PF26113">
    <property type="entry name" value="GH16_XgeA"/>
    <property type="match status" value="1"/>
</dbReference>
<feature type="signal peptide" evidence="1">
    <location>
        <begin position="1"/>
        <end position="28"/>
    </location>
</feature>
<dbReference type="InterPro" id="IPR050546">
    <property type="entry name" value="Glycosyl_Hydrlase_16"/>
</dbReference>
<accession>A0ABR3J2S9</accession>
<dbReference type="InterPro" id="IPR000757">
    <property type="entry name" value="Beta-glucanase-like"/>
</dbReference>
<gene>
    <name evidence="3" type="ORF">HGRIS_009965</name>
</gene>
<evidence type="ECO:0000313" key="4">
    <source>
        <dbReference type="Proteomes" id="UP001556367"/>
    </source>
</evidence>
<feature type="chain" id="PRO_5046499211" description="GH16 domain-containing protein" evidence="1">
    <location>
        <begin position="29"/>
        <end position="323"/>
    </location>
</feature>
<dbReference type="PANTHER" id="PTHR10963">
    <property type="entry name" value="GLYCOSYL HYDROLASE-RELATED"/>
    <property type="match status" value="1"/>
</dbReference>
<dbReference type="CDD" id="cd02181">
    <property type="entry name" value="GH16_fungal_Lam16A_glucanase"/>
    <property type="match status" value="1"/>
</dbReference>
<dbReference type="SUPFAM" id="SSF49899">
    <property type="entry name" value="Concanavalin A-like lectins/glucanases"/>
    <property type="match status" value="1"/>
</dbReference>
<evidence type="ECO:0000256" key="1">
    <source>
        <dbReference type="SAM" id="SignalP"/>
    </source>
</evidence>
<dbReference type="EMBL" id="JASNQZ010000012">
    <property type="protein sequence ID" value="KAL0949940.1"/>
    <property type="molecule type" value="Genomic_DNA"/>
</dbReference>
<dbReference type="Gene3D" id="2.60.120.200">
    <property type="match status" value="1"/>
</dbReference>
<dbReference type="Proteomes" id="UP001556367">
    <property type="component" value="Unassembled WGS sequence"/>
</dbReference>
<protein>
    <recommendedName>
        <fullName evidence="2">GH16 domain-containing protein</fullName>
    </recommendedName>
</protein>
<dbReference type="PANTHER" id="PTHR10963:SF24">
    <property type="entry name" value="GLYCOSIDASE C21B10.07-RELATED"/>
    <property type="match status" value="1"/>
</dbReference>
<reference evidence="4" key="1">
    <citation type="submission" date="2024-06" db="EMBL/GenBank/DDBJ databases">
        <title>Multi-omics analyses provide insights into the biosynthesis of the anticancer antibiotic pleurotin in Hohenbuehelia grisea.</title>
        <authorList>
            <person name="Weaver J.A."/>
            <person name="Alberti F."/>
        </authorList>
    </citation>
    <scope>NUCLEOTIDE SEQUENCE [LARGE SCALE GENOMIC DNA]</scope>
    <source>
        <strain evidence="4">T-177</strain>
    </source>
</reference>
<dbReference type="InterPro" id="IPR013320">
    <property type="entry name" value="ConA-like_dom_sf"/>
</dbReference>
<keyword evidence="4" id="KW-1185">Reference proteome</keyword>